<protein>
    <submittedName>
        <fullName evidence="1">Uncharacterized protein</fullName>
    </submittedName>
</protein>
<proteinExistence type="predicted"/>
<name>A0A5J9TVB3_9POAL</name>
<gene>
    <name evidence="1" type="ORF">EJB05_38620</name>
</gene>
<dbReference type="Gramene" id="TVU15117">
    <property type="protein sequence ID" value="TVU15117"/>
    <property type="gene ID" value="EJB05_38620"/>
</dbReference>
<keyword evidence="2" id="KW-1185">Reference proteome</keyword>
<dbReference type="Proteomes" id="UP000324897">
    <property type="component" value="Unassembled WGS sequence"/>
</dbReference>
<organism evidence="1 2">
    <name type="scientific">Eragrostis curvula</name>
    <name type="common">weeping love grass</name>
    <dbReference type="NCBI Taxonomy" id="38414"/>
    <lineage>
        <taxon>Eukaryota</taxon>
        <taxon>Viridiplantae</taxon>
        <taxon>Streptophyta</taxon>
        <taxon>Embryophyta</taxon>
        <taxon>Tracheophyta</taxon>
        <taxon>Spermatophyta</taxon>
        <taxon>Magnoliopsida</taxon>
        <taxon>Liliopsida</taxon>
        <taxon>Poales</taxon>
        <taxon>Poaceae</taxon>
        <taxon>PACMAD clade</taxon>
        <taxon>Chloridoideae</taxon>
        <taxon>Eragrostideae</taxon>
        <taxon>Eragrostidinae</taxon>
        <taxon>Eragrostis</taxon>
    </lineage>
</organism>
<dbReference type="EMBL" id="RWGY01000031">
    <property type="protein sequence ID" value="TVU15117.1"/>
    <property type="molecule type" value="Genomic_DNA"/>
</dbReference>
<comment type="caution">
    <text evidence="1">The sequence shown here is derived from an EMBL/GenBank/DDBJ whole genome shotgun (WGS) entry which is preliminary data.</text>
</comment>
<evidence type="ECO:0000313" key="1">
    <source>
        <dbReference type="EMBL" id="TVU15117.1"/>
    </source>
</evidence>
<dbReference type="AlphaFoldDB" id="A0A5J9TVB3"/>
<accession>A0A5J9TVB3</accession>
<reference evidence="1 2" key="1">
    <citation type="journal article" date="2019" name="Sci. Rep.">
        <title>A high-quality genome of Eragrostis curvula grass provides insights into Poaceae evolution and supports new strategies to enhance forage quality.</title>
        <authorList>
            <person name="Carballo J."/>
            <person name="Santos B.A.C.M."/>
            <person name="Zappacosta D."/>
            <person name="Garbus I."/>
            <person name="Selva J.P."/>
            <person name="Gallo C.A."/>
            <person name="Diaz A."/>
            <person name="Albertini E."/>
            <person name="Caccamo M."/>
            <person name="Echenique V."/>
        </authorList>
    </citation>
    <scope>NUCLEOTIDE SEQUENCE [LARGE SCALE GENOMIC DNA]</scope>
    <source>
        <strain evidence="2">cv. Victoria</strain>
        <tissue evidence="1">Leaf</tissue>
    </source>
</reference>
<evidence type="ECO:0000313" key="2">
    <source>
        <dbReference type="Proteomes" id="UP000324897"/>
    </source>
</evidence>
<sequence length="70" mass="7344">MAAAGYPNSLTDLDLDRDFAEEVVPPVMGIVMEAGRTILDGEGCAASRQISVAIDVIGATWIHIRCGVAN</sequence>